<reference evidence="6" key="1">
    <citation type="submission" date="2021-01" db="EMBL/GenBank/DDBJ databases">
        <authorList>
            <person name="Corre E."/>
            <person name="Pelletier E."/>
            <person name="Niang G."/>
            <person name="Scheremetjew M."/>
            <person name="Finn R."/>
            <person name="Kale V."/>
            <person name="Holt S."/>
            <person name="Cochrane G."/>
            <person name="Meng A."/>
            <person name="Brown T."/>
            <person name="Cohen L."/>
        </authorList>
    </citation>
    <scope>NUCLEOTIDE SEQUENCE</scope>
    <source>
        <strain evidence="6">CCAP 1951/1</strain>
    </source>
</reference>
<keyword evidence="2" id="KW-0325">Glycoprotein</keyword>
<feature type="domain" description="Calcineurin-like phosphoesterase" evidence="5">
    <location>
        <begin position="20"/>
        <end position="290"/>
    </location>
</feature>
<organism evidence="6">
    <name type="scientific">Neobodo designis</name>
    <name type="common">Flagellated protozoan</name>
    <name type="synonym">Bodo designis</name>
    <dbReference type="NCBI Taxonomy" id="312471"/>
    <lineage>
        <taxon>Eukaryota</taxon>
        <taxon>Discoba</taxon>
        <taxon>Euglenozoa</taxon>
        <taxon>Kinetoplastea</taxon>
        <taxon>Metakinetoplastina</taxon>
        <taxon>Neobodonida</taxon>
        <taxon>Neobodo</taxon>
    </lineage>
</organism>
<dbReference type="PANTHER" id="PTHR10340:SF57">
    <property type="entry name" value="METALLOPHOS DOMAIN-CONTAINING PROTEIN"/>
    <property type="match status" value="1"/>
</dbReference>
<dbReference type="EMBL" id="HBGF01024205">
    <property type="protein sequence ID" value="CAD9118475.1"/>
    <property type="molecule type" value="Transcribed_RNA"/>
</dbReference>
<keyword evidence="4" id="KW-0732">Signal</keyword>
<dbReference type="InterPro" id="IPR029052">
    <property type="entry name" value="Metallo-depent_PP-like"/>
</dbReference>
<feature type="signal peptide" evidence="4">
    <location>
        <begin position="1"/>
        <end position="16"/>
    </location>
</feature>
<proteinExistence type="predicted"/>
<dbReference type="PANTHER" id="PTHR10340">
    <property type="entry name" value="SPHINGOMYELIN PHOSPHODIESTERASE"/>
    <property type="match status" value="1"/>
</dbReference>
<evidence type="ECO:0000256" key="1">
    <source>
        <dbReference type="ARBA" id="ARBA00022801"/>
    </source>
</evidence>
<dbReference type="Gene3D" id="3.60.21.10">
    <property type="match status" value="1"/>
</dbReference>
<feature type="transmembrane region" description="Helical" evidence="3">
    <location>
        <begin position="455"/>
        <end position="479"/>
    </location>
</feature>
<dbReference type="AlphaFoldDB" id="A0A7S1Q409"/>
<keyword evidence="3" id="KW-0812">Transmembrane</keyword>
<evidence type="ECO:0000256" key="4">
    <source>
        <dbReference type="SAM" id="SignalP"/>
    </source>
</evidence>
<dbReference type="GO" id="GO:0016787">
    <property type="term" value="F:hydrolase activity"/>
    <property type="evidence" value="ECO:0007669"/>
    <property type="project" value="UniProtKB-KW"/>
</dbReference>
<dbReference type="SUPFAM" id="SSF56300">
    <property type="entry name" value="Metallo-dependent phosphatases"/>
    <property type="match status" value="1"/>
</dbReference>
<keyword evidence="1" id="KW-0378">Hydrolase</keyword>
<feature type="chain" id="PRO_5031292363" description="Calcineurin-like phosphoesterase domain-containing protein" evidence="4">
    <location>
        <begin position="17"/>
        <end position="505"/>
    </location>
</feature>
<evidence type="ECO:0000259" key="5">
    <source>
        <dbReference type="Pfam" id="PF00149"/>
    </source>
</evidence>
<dbReference type="InterPro" id="IPR004843">
    <property type="entry name" value="Calcineurin-like_PHP"/>
</dbReference>
<evidence type="ECO:0000313" key="6">
    <source>
        <dbReference type="EMBL" id="CAD9118475.1"/>
    </source>
</evidence>
<name>A0A7S1Q409_NEODS</name>
<protein>
    <recommendedName>
        <fullName evidence="5">Calcineurin-like phosphoesterase domain-containing protein</fullName>
    </recommendedName>
</protein>
<evidence type="ECO:0000256" key="2">
    <source>
        <dbReference type="ARBA" id="ARBA00023180"/>
    </source>
</evidence>
<evidence type="ECO:0000256" key="3">
    <source>
        <dbReference type="SAM" id="Phobius"/>
    </source>
</evidence>
<gene>
    <name evidence="6" type="ORF">NDES1114_LOCUS16044</name>
</gene>
<keyword evidence="3" id="KW-1133">Transmembrane helix</keyword>
<dbReference type="Pfam" id="PF00149">
    <property type="entry name" value="Metallophos"/>
    <property type="match status" value="1"/>
</dbReference>
<accession>A0A7S1Q409</accession>
<keyword evidence="3" id="KW-0472">Membrane</keyword>
<sequence>MRVAAFVLVVAVAVQAANVKLGFVSDFHLDGYYGTDRAFKRHNNGCASPNASSWGTFGCDSPAALINSSIAALLATNPSHIIVAGDWLRHDMALEKAAAQPMYAMVASSLSTAMHKIVPSPSLATALGNNDFVPDYFFNLSAPQHPLLSGFAETLHKDGLLSESEAATFKQAGFFVRALSGTRLTVVVINTMIWTYDLEPVNAVADDPLGQFAFLEEALANASRSNRKVIILSHMPPTINFFSVVHAADWPSPSVADLRYFTERYEHRYARIVADANNTIVAQVFGHTHRFSFSASGSRFGNVPTIVVGAVSPVYDNNPNFFTAEWDDERGELFSMQQHYLRIQHPDAPPRPWNWETGAIVPHVFGVDGPMTAETLNAVADRLSSDDGAFNSWRQIYNANASGGPCDSRCRRLAVCYTNFVSPADVYRCLAVTLSPPSTTSAPSRPSPGNTSSSVGLWLALGAIAVAAVCGALVAAVVVRRKRQQAFTAGYVTPDDLNGGSTHTV</sequence>